<dbReference type="PROSITE" id="PS00409">
    <property type="entry name" value="PROKAR_NTER_METHYL"/>
    <property type="match status" value="1"/>
</dbReference>
<evidence type="ECO:0000313" key="2">
    <source>
        <dbReference type="EMBL" id="RJG49982.1"/>
    </source>
</evidence>
<organism evidence="2 3">
    <name type="scientific">Motilimonas pumila</name>
    <dbReference type="NCBI Taxonomy" id="2303987"/>
    <lineage>
        <taxon>Bacteria</taxon>
        <taxon>Pseudomonadati</taxon>
        <taxon>Pseudomonadota</taxon>
        <taxon>Gammaproteobacteria</taxon>
        <taxon>Alteromonadales</taxon>
        <taxon>Alteromonadales genera incertae sedis</taxon>
        <taxon>Motilimonas</taxon>
    </lineage>
</organism>
<dbReference type="AlphaFoldDB" id="A0A418YHY8"/>
<sequence length="273" mass="30030">MYCQCLNRNSRGFTLVELVIVIIMLAILGVAVTNYIGFGTLLYRDVAEREEILASARFSIERLNREVRASLPNSQQTSNDGNCLRFVPVLDSSTYVDFPISPNVASDNGSLIAFNQYQFSPNQGQQISVYNLNASDIYSFTPTSLVGVKSYTPPSSGNIASLEFTSTIRFPLASPSQRVFVVARPVQYCVSNGQLTRTVSSWPTETGVPNISSLMAENITVLNATDPNFQPVFEVIEADLSRNGMVKIFLNFSRDGGAESLVFHHGIHIQNVP</sequence>
<name>A0A418YHY8_9GAMM</name>
<dbReference type="Gene3D" id="3.30.700.10">
    <property type="entry name" value="Glycoprotein, Type 4 Pilin"/>
    <property type="match status" value="1"/>
</dbReference>
<dbReference type="OrthoDB" id="9788802at2"/>
<reference evidence="2 3" key="2">
    <citation type="submission" date="2019-01" db="EMBL/GenBank/DDBJ databases">
        <title>Motilimonas pumilus sp. nov., isolated from the gut of sea cucumber (Apostichopus japonicus).</title>
        <authorList>
            <person name="Wang F.-Q."/>
            <person name="Ren L.-H."/>
            <person name="Lin Y.-W."/>
            <person name="Sun G.-H."/>
            <person name="Du Z.-J."/>
            <person name="Zhao J.-X."/>
            <person name="Liu X.-J."/>
            <person name="Liu L.-J."/>
        </authorList>
    </citation>
    <scope>NUCLEOTIDE SEQUENCE [LARGE SCALE GENOMIC DNA]</scope>
    <source>
        <strain evidence="2 3">PLHSC7-2</strain>
    </source>
</reference>
<gene>
    <name evidence="2" type="ORF">D1Z90_04880</name>
</gene>
<keyword evidence="1" id="KW-0812">Transmembrane</keyword>
<evidence type="ECO:0000256" key="1">
    <source>
        <dbReference type="SAM" id="Phobius"/>
    </source>
</evidence>
<dbReference type="NCBIfam" id="TIGR02532">
    <property type="entry name" value="IV_pilin_GFxxxE"/>
    <property type="match status" value="1"/>
</dbReference>
<proteinExistence type="predicted"/>
<keyword evidence="1" id="KW-0472">Membrane</keyword>
<dbReference type="EMBL" id="QZCH01000003">
    <property type="protein sequence ID" value="RJG49982.1"/>
    <property type="molecule type" value="Genomic_DNA"/>
</dbReference>
<evidence type="ECO:0000313" key="3">
    <source>
        <dbReference type="Proteomes" id="UP000283255"/>
    </source>
</evidence>
<protein>
    <submittedName>
        <fullName evidence="2">Type II secretion system protein</fullName>
    </submittedName>
</protein>
<comment type="caution">
    <text evidence="2">The sequence shown here is derived from an EMBL/GenBank/DDBJ whole genome shotgun (WGS) entry which is preliminary data.</text>
</comment>
<dbReference type="Proteomes" id="UP000283255">
    <property type="component" value="Unassembled WGS sequence"/>
</dbReference>
<feature type="transmembrane region" description="Helical" evidence="1">
    <location>
        <begin position="12"/>
        <end position="36"/>
    </location>
</feature>
<dbReference type="RefSeq" id="WP_119909628.1">
    <property type="nucleotide sequence ID" value="NZ_QZCH01000003.1"/>
</dbReference>
<keyword evidence="3" id="KW-1185">Reference proteome</keyword>
<accession>A0A418YHY8</accession>
<keyword evidence="1" id="KW-1133">Transmembrane helix</keyword>
<dbReference type="InterPro" id="IPR012902">
    <property type="entry name" value="N_methyl_site"/>
</dbReference>
<dbReference type="Pfam" id="PF07963">
    <property type="entry name" value="N_methyl"/>
    <property type="match status" value="1"/>
</dbReference>
<reference evidence="2 3" key="1">
    <citation type="submission" date="2018-09" db="EMBL/GenBank/DDBJ databases">
        <authorList>
            <person name="Wang F."/>
        </authorList>
    </citation>
    <scope>NUCLEOTIDE SEQUENCE [LARGE SCALE GENOMIC DNA]</scope>
    <source>
        <strain evidence="2 3">PLHSC7-2</strain>
    </source>
</reference>